<dbReference type="HOGENOM" id="CLU_033536_7_4_0"/>
<dbReference type="PANTHER" id="PTHR48090">
    <property type="entry name" value="UNDECAPRENYL-PHOSPHATE 4-DEOXY-4-FORMAMIDO-L-ARABINOSE TRANSFERASE-RELATED"/>
    <property type="match status" value="1"/>
</dbReference>
<dbReference type="AlphaFoldDB" id="E6W644"/>
<proteinExistence type="predicted"/>
<keyword evidence="1" id="KW-0472">Membrane</keyword>
<evidence type="ECO:0000256" key="1">
    <source>
        <dbReference type="SAM" id="Phobius"/>
    </source>
</evidence>
<dbReference type="InterPro" id="IPR029044">
    <property type="entry name" value="Nucleotide-diphossugar_trans"/>
</dbReference>
<dbReference type="Proteomes" id="UP000002572">
    <property type="component" value="Chromosome"/>
</dbReference>
<dbReference type="InterPro" id="IPR001173">
    <property type="entry name" value="Glyco_trans_2-like"/>
</dbReference>
<dbReference type="RefSeq" id="WP_013504872.1">
    <property type="nucleotide sequence ID" value="NC_014836.1"/>
</dbReference>
<dbReference type="Gene3D" id="3.90.550.10">
    <property type="entry name" value="Spore Coat Polysaccharide Biosynthesis Protein SpsA, Chain A"/>
    <property type="match status" value="1"/>
</dbReference>
<dbReference type="CDD" id="cd04179">
    <property type="entry name" value="DPM_DPG-synthase_like"/>
    <property type="match status" value="1"/>
</dbReference>
<feature type="domain" description="Glycosyltransferase 2-like" evidence="2">
    <location>
        <begin position="7"/>
        <end position="163"/>
    </location>
</feature>
<name>E6W644_DESIS</name>
<dbReference type="SUPFAM" id="SSF53448">
    <property type="entry name" value="Nucleotide-diphospho-sugar transferases"/>
    <property type="match status" value="1"/>
</dbReference>
<feature type="transmembrane region" description="Helical" evidence="1">
    <location>
        <begin position="234"/>
        <end position="258"/>
    </location>
</feature>
<feature type="transmembrane region" description="Helical" evidence="1">
    <location>
        <begin position="264"/>
        <end position="289"/>
    </location>
</feature>
<evidence type="ECO:0000259" key="2">
    <source>
        <dbReference type="Pfam" id="PF00535"/>
    </source>
</evidence>
<keyword evidence="4" id="KW-1185">Reference proteome</keyword>
<dbReference type="EMBL" id="CP002432">
    <property type="protein sequence ID" value="ADU64983.1"/>
    <property type="molecule type" value="Genomic_DNA"/>
</dbReference>
<sequence>MKLIIQIPCYNEAGTLAIALAALPRHVEGFEIVEWLIIDDGSTDDTVKIARGCGVDHIVSFTRNQGLAKGFMAGIKRALAEGADVIINTDADNQYNAADIPALVAPIIGGKADYVIGERPISAIEHFSPVKKVLQKIGSWVVRVASKTDIPDAPSGFRAMSRECAMRLNVFNEYTYTLETIIQAGQKGMAITSVPVGVNEDLRPSRLVKSIPSYIKKSIITIIRIFVVYKPFRFFMTIGAILFALGFSIGLRFLYYYFTGNGEGYVQSLILAGLLMGMGFQTGLIAFIADLLSVNRKLLEEVRLMQNNTASKL</sequence>
<dbReference type="STRING" id="653733.Selin_0226"/>
<protein>
    <submittedName>
        <fullName evidence="3">Glycosyl transferase family 2</fullName>
    </submittedName>
</protein>
<dbReference type="GO" id="GO:0016740">
    <property type="term" value="F:transferase activity"/>
    <property type="evidence" value="ECO:0007669"/>
    <property type="project" value="UniProtKB-KW"/>
</dbReference>
<dbReference type="eggNOG" id="COG1216">
    <property type="taxonomic scope" value="Bacteria"/>
</dbReference>
<evidence type="ECO:0000313" key="4">
    <source>
        <dbReference type="Proteomes" id="UP000002572"/>
    </source>
</evidence>
<dbReference type="InParanoid" id="E6W644"/>
<keyword evidence="1" id="KW-0812">Transmembrane</keyword>
<keyword evidence="3" id="KW-0808">Transferase</keyword>
<reference evidence="3 4" key="1">
    <citation type="submission" date="2010-12" db="EMBL/GenBank/DDBJ databases">
        <title>Complete sequence of Desulfurispirillum indicum S5.</title>
        <authorList>
            <consortium name="US DOE Joint Genome Institute"/>
            <person name="Lucas S."/>
            <person name="Copeland A."/>
            <person name="Lapidus A."/>
            <person name="Cheng J.-F."/>
            <person name="Goodwin L."/>
            <person name="Pitluck S."/>
            <person name="Chertkov O."/>
            <person name="Held B."/>
            <person name="Detter J.C."/>
            <person name="Han C."/>
            <person name="Tapia R."/>
            <person name="Land M."/>
            <person name="Hauser L."/>
            <person name="Kyrpides N."/>
            <person name="Ivanova N."/>
            <person name="Mikhailova N."/>
            <person name="Haggblom M."/>
            <person name="Rauschenbach I."/>
            <person name="Bini E."/>
            <person name="Woyke T."/>
        </authorList>
    </citation>
    <scope>NUCLEOTIDE SEQUENCE [LARGE SCALE GENOMIC DNA]</scope>
    <source>
        <strain evidence="4">ATCC BAA-1389 / DSM 22839 / S5</strain>
    </source>
</reference>
<evidence type="ECO:0000313" key="3">
    <source>
        <dbReference type="EMBL" id="ADU64983.1"/>
    </source>
</evidence>
<dbReference type="PANTHER" id="PTHR48090:SF6">
    <property type="entry name" value="SLR5056 PROTEIN"/>
    <property type="match status" value="1"/>
</dbReference>
<dbReference type="InterPro" id="IPR050256">
    <property type="entry name" value="Glycosyltransferase_2"/>
</dbReference>
<gene>
    <name evidence="3" type="ordered locus">Selin_0226</name>
</gene>
<organism evidence="3 4">
    <name type="scientific">Desulfurispirillum indicum (strain ATCC BAA-1389 / DSM 22839 / S5)</name>
    <dbReference type="NCBI Taxonomy" id="653733"/>
    <lineage>
        <taxon>Bacteria</taxon>
        <taxon>Pseudomonadati</taxon>
        <taxon>Chrysiogenota</taxon>
        <taxon>Chrysiogenia</taxon>
        <taxon>Chrysiogenales</taxon>
        <taxon>Chrysiogenaceae</taxon>
        <taxon>Desulfurispirillum</taxon>
    </lineage>
</organism>
<dbReference type="OrthoDB" id="9810303at2"/>
<dbReference type="Pfam" id="PF00535">
    <property type="entry name" value="Glycos_transf_2"/>
    <property type="match status" value="1"/>
</dbReference>
<dbReference type="KEGG" id="din:Selin_0226"/>
<keyword evidence="1" id="KW-1133">Transmembrane helix</keyword>
<accession>E6W644</accession>